<dbReference type="Pfam" id="PF00795">
    <property type="entry name" value="CN_hydrolase"/>
    <property type="match status" value="1"/>
</dbReference>
<keyword evidence="2" id="KW-0378">Hydrolase</keyword>
<dbReference type="PANTHER" id="PTHR47799">
    <property type="entry name" value="OMEGA-AMIDASE YAFV"/>
    <property type="match status" value="1"/>
</dbReference>
<protein>
    <submittedName>
        <fullName evidence="2">Carbon-nitrogen family hydrolase</fullName>
    </submittedName>
</protein>
<accession>A0A5J4L2E5</accession>
<comment type="caution">
    <text evidence="2">The sequence shown here is derived from an EMBL/GenBank/DDBJ whole genome shotgun (WGS) entry which is preliminary data.</text>
</comment>
<dbReference type="InterPro" id="IPR003010">
    <property type="entry name" value="C-N_Hydrolase"/>
</dbReference>
<dbReference type="GO" id="GO:0106008">
    <property type="term" value="F:2-oxoglutaramate amidase activity"/>
    <property type="evidence" value="ECO:0007669"/>
    <property type="project" value="TreeGrafter"/>
</dbReference>
<organism evidence="2">
    <name type="scientific">hot springs metagenome</name>
    <dbReference type="NCBI Taxonomy" id="433727"/>
    <lineage>
        <taxon>unclassified sequences</taxon>
        <taxon>metagenomes</taxon>
        <taxon>ecological metagenomes</taxon>
    </lineage>
</organism>
<dbReference type="GO" id="GO:0050152">
    <property type="term" value="F:omega-amidase activity"/>
    <property type="evidence" value="ECO:0007669"/>
    <property type="project" value="TreeGrafter"/>
</dbReference>
<feature type="domain" description="CN hydrolase" evidence="1">
    <location>
        <begin position="1"/>
        <end position="237"/>
    </location>
</feature>
<dbReference type="CDD" id="cd07583">
    <property type="entry name" value="nitrilase_5"/>
    <property type="match status" value="1"/>
</dbReference>
<name>A0A5J4L2E5_9ZZZZ</name>
<dbReference type="AlphaFoldDB" id="A0A5J4L2E5"/>
<sequence length="255" mass="28874">MKIALIQLNIAWESKKVNYEKAEFFAKKATKEKCDVIVFPEMFNTGFSMNVSAIAESENGETNLVLSEIAKKYSIYLIAGFPVKEQDEEKGRNIAVVYDRKGIRITTYTKIHPFSFSDEDKYYIAGSNPVIFNIDNIPCSIFICYDLRFPEVFRKVAKNVQVVFVIANWPASRKDHWETLLKARAIENQCFVIGANRTGTDGNGITYHGASHIFGPLGNNILCGDDKKEFLTGEINPSEAADVRSKFPFLKDMRI</sequence>
<evidence type="ECO:0000259" key="1">
    <source>
        <dbReference type="PROSITE" id="PS50263"/>
    </source>
</evidence>
<dbReference type="InterPro" id="IPR052737">
    <property type="entry name" value="Omega-amidase_YafV"/>
</dbReference>
<proteinExistence type="predicted"/>
<dbReference type="Gene3D" id="3.60.110.10">
    <property type="entry name" value="Carbon-nitrogen hydrolase"/>
    <property type="match status" value="1"/>
</dbReference>
<gene>
    <name evidence="2" type="ORF">A45J_0185</name>
</gene>
<dbReference type="InterPro" id="IPR036526">
    <property type="entry name" value="C-N_Hydrolase_sf"/>
</dbReference>
<dbReference type="EMBL" id="BLAB01000001">
    <property type="protein sequence ID" value="GER92469.1"/>
    <property type="molecule type" value="Genomic_DNA"/>
</dbReference>
<dbReference type="SUPFAM" id="SSF56317">
    <property type="entry name" value="Carbon-nitrogen hydrolase"/>
    <property type="match status" value="1"/>
</dbReference>
<dbReference type="PANTHER" id="PTHR47799:SF1">
    <property type="entry name" value="OMEGA-AMIDASE YAFV"/>
    <property type="match status" value="1"/>
</dbReference>
<evidence type="ECO:0000313" key="2">
    <source>
        <dbReference type="EMBL" id="GER92469.1"/>
    </source>
</evidence>
<reference evidence="2" key="1">
    <citation type="submission" date="2019-10" db="EMBL/GenBank/DDBJ databases">
        <title>Metagenomic sequencing of thiosulfate-disproportionating enrichment culture.</title>
        <authorList>
            <person name="Umezawa K."/>
            <person name="Kojima H."/>
            <person name="Fukui M."/>
        </authorList>
    </citation>
    <scope>NUCLEOTIDE SEQUENCE</scope>
    <source>
        <strain evidence="2">45J</strain>
    </source>
</reference>
<dbReference type="PROSITE" id="PS50263">
    <property type="entry name" value="CN_HYDROLASE"/>
    <property type="match status" value="1"/>
</dbReference>